<comment type="caution">
    <text evidence="1">The sequence shown here is derived from an EMBL/GenBank/DDBJ whole genome shotgun (WGS) entry which is preliminary data.</text>
</comment>
<proteinExistence type="predicted"/>
<sequence>MGCTGGAVLALGALGVAITGVVLALNTFVHSPASGTCTVALADGGVQRLDADQADNAALFAANAAHRDLPARAVTIAIATALQESKMRNIDYGDRDSVGLFQQRPSQGWGTVEQIMDPVYSTNAFYDVLVTVQGWESQEITDAAQRVQRSGFPLAYAQHEDRGRAFASALSGYSPASLSCHLDPVVETPDGVGAPGSAGDDASAPTAVVEGTASAGPIAGATPPARLATIQQRLTRDFVDVSATVVPAGVLQVDATSLPAGLDPAPTRRGWAVAQWAVATASQTGARVVAVDGQVWVRDDGDDAAWLPLAEAGLPAALHDAAALAAPGAVLIG</sequence>
<dbReference type="AlphaFoldDB" id="A0A552WPU1"/>
<name>A0A552WPU1_9MICO</name>
<organism evidence="1 2">
    <name type="scientific">Georgenia yuyongxinii</name>
    <dbReference type="NCBI Taxonomy" id="2589797"/>
    <lineage>
        <taxon>Bacteria</taxon>
        <taxon>Bacillati</taxon>
        <taxon>Actinomycetota</taxon>
        <taxon>Actinomycetes</taxon>
        <taxon>Micrococcales</taxon>
        <taxon>Bogoriellaceae</taxon>
        <taxon>Georgenia</taxon>
    </lineage>
</organism>
<evidence type="ECO:0000313" key="2">
    <source>
        <dbReference type="Proteomes" id="UP000318693"/>
    </source>
</evidence>
<protein>
    <recommendedName>
        <fullName evidence="3">Heavy metal transporter</fullName>
    </recommendedName>
</protein>
<gene>
    <name evidence="1" type="ORF">FJ693_12675</name>
</gene>
<evidence type="ECO:0000313" key="1">
    <source>
        <dbReference type="EMBL" id="TRW44694.1"/>
    </source>
</evidence>
<dbReference type="EMBL" id="VJXR01000038">
    <property type="protein sequence ID" value="TRW44694.1"/>
    <property type="molecule type" value="Genomic_DNA"/>
</dbReference>
<evidence type="ECO:0008006" key="3">
    <source>
        <dbReference type="Google" id="ProtNLM"/>
    </source>
</evidence>
<keyword evidence="2" id="KW-1185">Reference proteome</keyword>
<dbReference type="Proteomes" id="UP000318693">
    <property type="component" value="Unassembled WGS sequence"/>
</dbReference>
<reference evidence="1 2" key="1">
    <citation type="submission" date="2019-07" db="EMBL/GenBank/DDBJ databases">
        <title>Georgenia wutianyii sp. nov. and Georgenia *** sp. nov. isolated from plateau pika (Ochotona curzoniae) in the Qinghai-Tibet plateau of China.</title>
        <authorList>
            <person name="Tian Z."/>
        </authorList>
    </citation>
    <scope>NUCLEOTIDE SEQUENCE [LARGE SCALE GENOMIC DNA]</scope>
    <source>
        <strain evidence="1 2">Z446</strain>
    </source>
</reference>
<accession>A0A552WPU1</accession>